<keyword evidence="2" id="KW-0805">Transcription regulation</keyword>
<dbReference type="GO" id="GO:0003677">
    <property type="term" value="F:DNA binding"/>
    <property type="evidence" value="ECO:0007669"/>
    <property type="project" value="UniProtKB-KW"/>
</dbReference>
<evidence type="ECO:0000256" key="1">
    <source>
        <dbReference type="ARBA" id="ARBA00010641"/>
    </source>
</evidence>
<dbReference type="InterPro" id="IPR013249">
    <property type="entry name" value="RNA_pol_sigma70_r4_t2"/>
</dbReference>
<dbReference type="OrthoDB" id="2381154at2"/>
<dbReference type="PANTHER" id="PTHR43133">
    <property type="entry name" value="RNA POLYMERASE ECF-TYPE SIGMA FACTO"/>
    <property type="match status" value="1"/>
</dbReference>
<organism evidence="8 9">
    <name type="scientific">Neobacillus massiliamazoniensis</name>
    <dbReference type="NCBI Taxonomy" id="1499688"/>
    <lineage>
        <taxon>Bacteria</taxon>
        <taxon>Bacillati</taxon>
        <taxon>Bacillota</taxon>
        <taxon>Bacilli</taxon>
        <taxon>Bacillales</taxon>
        <taxon>Bacillaceae</taxon>
        <taxon>Neobacillus</taxon>
    </lineage>
</organism>
<dbReference type="Pfam" id="PF08281">
    <property type="entry name" value="Sigma70_r4_2"/>
    <property type="match status" value="1"/>
</dbReference>
<sequence>MSNKLSPYNLENPQEEEKGAHEFWKEYYPKLQRYCHFLTQNPWDGDDIAQETFLKALKYSPPQQKMTSALLNKIAYHHWVDLLRKRKNESIESDPAPQELMNQADDIANSVELLLKQFTPKQAVIFLLKEAFQYKTKEIAAILDTTEVAVKANLHRAKKRLEKEALSVASFWDEEEREQLSELFYEALKNQDPTVLIESIPSIKSVIEVPKLVSKTYSPSSTLCMAA</sequence>
<dbReference type="InterPro" id="IPR039425">
    <property type="entry name" value="RNA_pol_sigma-70-like"/>
</dbReference>
<evidence type="ECO:0000259" key="6">
    <source>
        <dbReference type="Pfam" id="PF04542"/>
    </source>
</evidence>
<dbReference type="STRING" id="1499688.BN000_00750"/>
<comment type="similarity">
    <text evidence="1">Belongs to the sigma-70 factor family. ECF subfamily.</text>
</comment>
<keyword evidence="3" id="KW-0731">Sigma factor</keyword>
<dbReference type="PANTHER" id="PTHR43133:SF8">
    <property type="entry name" value="RNA POLYMERASE SIGMA FACTOR HI_1459-RELATED"/>
    <property type="match status" value="1"/>
</dbReference>
<dbReference type="Proteomes" id="UP000199087">
    <property type="component" value="Unassembled WGS sequence"/>
</dbReference>
<evidence type="ECO:0000259" key="7">
    <source>
        <dbReference type="Pfam" id="PF08281"/>
    </source>
</evidence>
<feature type="domain" description="RNA polymerase sigma factor 70 region 4 type 2" evidence="7">
    <location>
        <begin position="111"/>
        <end position="161"/>
    </location>
</feature>
<evidence type="ECO:0000256" key="2">
    <source>
        <dbReference type="ARBA" id="ARBA00023015"/>
    </source>
</evidence>
<dbReference type="SUPFAM" id="SSF88659">
    <property type="entry name" value="Sigma3 and sigma4 domains of RNA polymerase sigma factors"/>
    <property type="match status" value="1"/>
</dbReference>
<reference evidence="9" key="1">
    <citation type="submission" date="2015-05" db="EMBL/GenBank/DDBJ databases">
        <authorList>
            <person name="Urmite Genomes"/>
        </authorList>
    </citation>
    <scope>NUCLEOTIDE SEQUENCE [LARGE SCALE GENOMIC DNA]</scope>
    <source>
        <strain evidence="9">LF1</strain>
    </source>
</reference>
<dbReference type="Gene3D" id="1.10.10.10">
    <property type="entry name" value="Winged helix-like DNA-binding domain superfamily/Winged helix DNA-binding domain"/>
    <property type="match status" value="1"/>
</dbReference>
<dbReference type="InterPro" id="IPR014284">
    <property type="entry name" value="RNA_pol_sigma-70_dom"/>
</dbReference>
<evidence type="ECO:0000256" key="5">
    <source>
        <dbReference type="ARBA" id="ARBA00023163"/>
    </source>
</evidence>
<dbReference type="Pfam" id="PF04542">
    <property type="entry name" value="Sigma70_r2"/>
    <property type="match status" value="1"/>
</dbReference>
<feature type="domain" description="RNA polymerase sigma-70 region 2" evidence="6">
    <location>
        <begin position="24"/>
        <end position="87"/>
    </location>
</feature>
<dbReference type="InterPro" id="IPR036388">
    <property type="entry name" value="WH-like_DNA-bd_sf"/>
</dbReference>
<accession>A0A0U1NS29</accession>
<dbReference type="NCBIfam" id="TIGR02937">
    <property type="entry name" value="sigma70-ECF"/>
    <property type="match status" value="1"/>
</dbReference>
<dbReference type="EMBL" id="CVRB01000001">
    <property type="protein sequence ID" value="CRK80861.1"/>
    <property type="molecule type" value="Genomic_DNA"/>
</dbReference>
<proteinExistence type="inferred from homology"/>
<dbReference type="Gene3D" id="1.10.1740.10">
    <property type="match status" value="1"/>
</dbReference>
<evidence type="ECO:0000313" key="8">
    <source>
        <dbReference type="EMBL" id="CRK80861.1"/>
    </source>
</evidence>
<evidence type="ECO:0000313" key="9">
    <source>
        <dbReference type="Proteomes" id="UP000199087"/>
    </source>
</evidence>
<dbReference type="SUPFAM" id="SSF88946">
    <property type="entry name" value="Sigma2 domain of RNA polymerase sigma factors"/>
    <property type="match status" value="1"/>
</dbReference>
<keyword evidence="4" id="KW-0238">DNA-binding</keyword>
<dbReference type="GO" id="GO:0016987">
    <property type="term" value="F:sigma factor activity"/>
    <property type="evidence" value="ECO:0007669"/>
    <property type="project" value="UniProtKB-KW"/>
</dbReference>
<evidence type="ECO:0000256" key="4">
    <source>
        <dbReference type="ARBA" id="ARBA00023125"/>
    </source>
</evidence>
<dbReference type="RefSeq" id="WP_090630989.1">
    <property type="nucleotide sequence ID" value="NZ_CVRB01000001.1"/>
</dbReference>
<dbReference type="InterPro" id="IPR013325">
    <property type="entry name" value="RNA_pol_sigma_r2"/>
</dbReference>
<keyword evidence="9" id="KW-1185">Reference proteome</keyword>
<dbReference type="InterPro" id="IPR007627">
    <property type="entry name" value="RNA_pol_sigma70_r2"/>
</dbReference>
<gene>
    <name evidence="8" type="ORF">BN000_00750</name>
</gene>
<keyword evidence="5" id="KW-0804">Transcription</keyword>
<name>A0A0U1NS29_9BACI</name>
<dbReference type="GO" id="GO:0006352">
    <property type="term" value="P:DNA-templated transcription initiation"/>
    <property type="evidence" value="ECO:0007669"/>
    <property type="project" value="InterPro"/>
</dbReference>
<protein>
    <submittedName>
        <fullName evidence="8">RNA polymerase sigma-70 factor</fullName>
    </submittedName>
</protein>
<evidence type="ECO:0000256" key="3">
    <source>
        <dbReference type="ARBA" id="ARBA00023082"/>
    </source>
</evidence>
<dbReference type="AlphaFoldDB" id="A0A0U1NS29"/>
<dbReference type="InterPro" id="IPR013324">
    <property type="entry name" value="RNA_pol_sigma_r3/r4-like"/>
</dbReference>